<dbReference type="PANTHER" id="PTHR30249">
    <property type="entry name" value="PUTATIVE SEROTONIN TRANSPORTER"/>
    <property type="match status" value="1"/>
</dbReference>
<dbReference type="EMBL" id="SRSC01000003">
    <property type="protein sequence ID" value="TGU71502.1"/>
    <property type="molecule type" value="Genomic_DNA"/>
</dbReference>
<evidence type="ECO:0000313" key="7">
    <source>
        <dbReference type="Proteomes" id="UP000306416"/>
    </source>
</evidence>
<dbReference type="RefSeq" id="WP_135871160.1">
    <property type="nucleotide sequence ID" value="NZ_SRSC01000003.1"/>
</dbReference>
<evidence type="ECO:0000256" key="5">
    <source>
        <dbReference type="SAM" id="Phobius"/>
    </source>
</evidence>
<proteinExistence type="predicted"/>
<gene>
    <name evidence="6" type="ORF">E4633_14380</name>
</gene>
<dbReference type="Proteomes" id="UP000306416">
    <property type="component" value="Unassembled WGS sequence"/>
</dbReference>
<name>A0A4V3NZG2_9BACT</name>
<protein>
    <submittedName>
        <fullName evidence="6">LrgB family protein</fullName>
    </submittedName>
</protein>
<sequence>MSNLPLFILFVALTIGAYLATRWLFLTYRHPLLNPVFLSTVALIAFLQATGLTLEEYRPAKDVMTYLLGPATVALALPLYHNRRVLKSHALPVLSGVVAGSLTTMAAALVAGRGLGLDERVLLSLGPKSVTVPIAVEISRLTGGEASLTAAFVVATGMIGSIMGPSLLSLCRVKSPVARGLALGTVSHGQGTAVALLENETAGAMGGVAMAIAAVFTALVAPYYLPLFLH</sequence>
<feature type="transmembrane region" description="Helical" evidence="5">
    <location>
        <begin position="93"/>
        <end position="115"/>
    </location>
</feature>
<dbReference type="InterPro" id="IPR007300">
    <property type="entry name" value="CidB/LrgB"/>
</dbReference>
<keyword evidence="3 5" id="KW-1133">Transmembrane helix</keyword>
<dbReference type="PANTHER" id="PTHR30249:SF0">
    <property type="entry name" value="PLASTIDAL GLYCOLATE_GLYCERATE TRANSLOCATOR 1, CHLOROPLASTIC"/>
    <property type="match status" value="1"/>
</dbReference>
<dbReference type="GO" id="GO:0016020">
    <property type="term" value="C:membrane"/>
    <property type="evidence" value="ECO:0007669"/>
    <property type="project" value="UniProtKB-SubCell"/>
</dbReference>
<evidence type="ECO:0000256" key="2">
    <source>
        <dbReference type="ARBA" id="ARBA00022692"/>
    </source>
</evidence>
<organism evidence="6 7">
    <name type="scientific">Geomonas terrae</name>
    <dbReference type="NCBI Taxonomy" id="2562681"/>
    <lineage>
        <taxon>Bacteria</taxon>
        <taxon>Pseudomonadati</taxon>
        <taxon>Thermodesulfobacteriota</taxon>
        <taxon>Desulfuromonadia</taxon>
        <taxon>Geobacterales</taxon>
        <taxon>Geobacteraceae</taxon>
        <taxon>Geomonas</taxon>
    </lineage>
</organism>
<dbReference type="Pfam" id="PF04172">
    <property type="entry name" value="LrgB"/>
    <property type="match status" value="1"/>
</dbReference>
<comment type="subcellular location">
    <subcellularLocation>
        <location evidence="1">Membrane</location>
        <topology evidence="1">Multi-pass membrane protein</topology>
    </subcellularLocation>
</comment>
<feature type="transmembrane region" description="Helical" evidence="5">
    <location>
        <begin position="6"/>
        <end position="25"/>
    </location>
</feature>
<keyword evidence="4 5" id="KW-0472">Membrane</keyword>
<keyword evidence="7" id="KW-1185">Reference proteome</keyword>
<reference evidence="6 7" key="1">
    <citation type="submission" date="2019-04" db="EMBL/GenBank/DDBJ databases">
        <title>Geobacter oryzae sp. nov., ferric-reducing bacteria isolated from paddy soil.</title>
        <authorList>
            <person name="Xu Z."/>
            <person name="Masuda Y."/>
            <person name="Itoh H."/>
            <person name="Senoo K."/>
        </authorList>
    </citation>
    <scope>NUCLEOTIDE SEQUENCE [LARGE SCALE GENOMIC DNA]</scope>
    <source>
        <strain evidence="6 7">Red111</strain>
    </source>
</reference>
<feature type="transmembrane region" description="Helical" evidence="5">
    <location>
        <begin position="63"/>
        <end position="81"/>
    </location>
</feature>
<feature type="transmembrane region" description="Helical" evidence="5">
    <location>
        <begin position="203"/>
        <end position="225"/>
    </location>
</feature>
<evidence type="ECO:0000256" key="3">
    <source>
        <dbReference type="ARBA" id="ARBA00022989"/>
    </source>
</evidence>
<keyword evidence="2 5" id="KW-0812">Transmembrane</keyword>
<dbReference type="AlphaFoldDB" id="A0A4V3NZG2"/>
<feature type="transmembrane region" description="Helical" evidence="5">
    <location>
        <begin position="148"/>
        <end position="168"/>
    </location>
</feature>
<evidence type="ECO:0000313" key="6">
    <source>
        <dbReference type="EMBL" id="TGU71502.1"/>
    </source>
</evidence>
<comment type="caution">
    <text evidence="6">The sequence shown here is derived from an EMBL/GenBank/DDBJ whole genome shotgun (WGS) entry which is preliminary data.</text>
</comment>
<feature type="transmembrane region" description="Helical" evidence="5">
    <location>
        <begin position="32"/>
        <end position="51"/>
    </location>
</feature>
<evidence type="ECO:0000256" key="4">
    <source>
        <dbReference type="ARBA" id="ARBA00023136"/>
    </source>
</evidence>
<accession>A0A4V3NZG2</accession>
<evidence type="ECO:0000256" key="1">
    <source>
        <dbReference type="ARBA" id="ARBA00004141"/>
    </source>
</evidence>